<gene>
    <name evidence="3" type="ORF">POM88_046525</name>
</gene>
<reference evidence="3" key="1">
    <citation type="submission" date="2023-02" db="EMBL/GenBank/DDBJ databases">
        <title>Genome of toxic invasive species Heracleum sosnowskyi carries increased number of genes despite the absence of recent whole-genome duplications.</title>
        <authorList>
            <person name="Schelkunov M."/>
            <person name="Shtratnikova V."/>
            <person name="Makarenko M."/>
            <person name="Klepikova A."/>
            <person name="Omelchenko D."/>
            <person name="Novikova G."/>
            <person name="Obukhova E."/>
            <person name="Bogdanov V."/>
            <person name="Penin A."/>
            <person name="Logacheva M."/>
        </authorList>
    </citation>
    <scope>NUCLEOTIDE SEQUENCE</scope>
    <source>
        <strain evidence="3">Hsosn_3</strain>
        <tissue evidence="3">Leaf</tissue>
    </source>
</reference>
<evidence type="ECO:0000256" key="1">
    <source>
        <dbReference type="ARBA" id="ARBA00022741"/>
    </source>
</evidence>
<keyword evidence="4" id="KW-1185">Reference proteome</keyword>
<proteinExistence type="predicted"/>
<dbReference type="Proteomes" id="UP001237642">
    <property type="component" value="Unassembled WGS sequence"/>
</dbReference>
<keyword evidence="1" id="KW-0547">Nucleotide-binding</keyword>
<keyword evidence="3" id="KW-0346">Stress response</keyword>
<dbReference type="InterPro" id="IPR013126">
    <property type="entry name" value="Hsp_70_fam"/>
</dbReference>
<sequence length="141" mass="15840">MPVRKELVFTTVHDNQPEAVIVVYEGDEKVVEKNHMLGYFKITGIPPAPKGTPEITICMDIDASNVLRVLAGVVMPGGQTPVSPFMKVRMPTVDDGHGWCGEALLRTYQTNWLLLPQVHLVMWWLGLLLVRHFVYDKICVA</sequence>
<dbReference type="GO" id="GO:0005524">
    <property type="term" value="F:ATP binding"/>
    <property type="evidence" value="ECO:0007669"/>
    <property type="project" value="UniProtKB-KW"/>
</dbReference>
<dbReference type="PANTHER" id="PTHR19375">
    <property type="entry name" value="HEAT SHOCK PROTEIN 70KDA"/>
    <property type="match status" value="1"/>
</dbReference>
<dbReference type="GO" id="GO:0140662">
    <property type="term" value="F:ATP-dependent protein folding chaperone"/>
    <property type="evidence" value="ECO:0007669"/>
    <property type="project" value="InterPro"/>
</dbReference>
<dbReference type="SUPFAM" id="SSF100920">
    <property type="entry name" value="Heat shock protein 70kD (HSP70), peptide-binding domain"/>
    <property type="match status" value="1"/>
</dbReference>
<dbReference type="InterPro" id="IPR029047">
    <property type="entry name" value="HSP70_peptide-bd_sf"/>
</dbReference>
<evidence type="ECO:0000256" key="2">
    <source>
        <dbReference type="ARBA" id="ARBA00022840"/>
    </source>
</evidence>
<dbReference type="Gene3D" id="2.60.34.10">
    <property type="entry name" value="Substrate Binding Domain Of DNAk, Chain A, domain 1"/>
    <property type="match status" value="1"/>
</dbReference>
<dbReference type="Pfam" id="PF00012">
    <property type="entry name" value="HSP70"/>
    <property type="match status" value="1"/>
</dbReference>
<name>A0AAD8H8W5_9APIA</name>
<protein>
    <submittedName>
        <fullName evidence="3">Heat shock 70 kDa protein 8</fullName>
    </submittedName>
</protein>
<accession>A0AAD8H8W5</accession>
<dbReference type="AlphaFoldDB" id="A0AAD8H8W5"/>
<evidence type="ECO:0000313" key="4">
    <source>
        <dbReference type="Proteomes" id="UP001237642"/>
    </source>
</evidence>
<evidence type="ECO:0000313" key="3">
    <source>
        <dbReference type="EMBL" id="KAK1362051.1"/>
    </source>
</evidence>
<reference evidence="3" key="2">
    <citation type="submission" date="2023-05" db="EMBL/GenBank/DDBJ databases">
        <authorList>
            <person name="Schelkunov M.I."/>
        </authorList>
    </citation>
    <scope>NUCLEOTIDE SEQUENCE</scope>
    <source>
        <strain evidence="3">Hsosn_3</strain>
        <tissue evidence="3">Leaf</tissue>
    </source>
</reference>
<dbReference type="EMBL" id="JAUIZM010000010">
    <property type="protein sequence ID" value="KAK1362051.1"/>
    <property type="molecule type" value="Genomic_DNA"/>
</dbReference>
<keyword evidence="2" id="KW-0067">ATP-binding</keyword>
<comment type="caution">
    <text evidence="3">The sequence shown here is derived from an EMBL/GenBank/DDBJ whole genome shotgun (WGS) entry which is preliminary data.</text>
</comment>
<organism evidence="3 4">
    <name type="scientific">Heracleum sosnowskyi</name>
    <dbReference type="NCBI Taxonomy" id="360622"/>
    <lineage>
        <taxon>Eukaryota</taxon>
        <taxon>Viridiplantae</taxon>
        <taxon>Streptophyta</taxon>
        <taxon>Embryophyta</taxon>
        <taxon>Tracheophyta</taxon>
        <taxon>Spermatophyta</taxon>
        <taxon>Magnoliopsida</taxon>
        <taxon>eudicotyledons</taxon>
        <taxon>Gunneridae</taxon>
        <taxon>Pentapetalae</taxon>
        <taxon>asterids</taxon>
        <taxon>campanulids</taxon>
        <taxon>Apiales</taxon>
        <taxon>Apiaceae</taxon>
        <taxon>Apioideae</taxon>
        <taxon>apioid superclade</taxon>
        <taxon>Tordylieae</taxon>
        <taxon>Tordyliinae</taxon>
        <taxon>Heracleum</taxon>
    </lineage>
</organism>